<dbReference type="GO" id="GO:0000127">
    <property type="term" value="C:transcription factor TFIIIC complex"/>
    <property type="evidence" value="ECO:0000318"/>
    <property type="project" value="GO_Central"/>
</dbReference>
<evidence type="ECO:0000256" key="1">
    <source>
        <dbReference type="PROSITE-ProRule" id="PRU00339"/>
    </source>
</evidence>
<evidence type="ECO:0000313" key="4">
    <source>
        <dbReference type="Proteomes" id="UP000007241"/>
    </source>
</evidence>
<dbReference type="AlphaFoldDB" id="F4P865"/>
<dbReference type="EMBL" id="GL882888">
    <property type="protein sequence ID" value="EGF78753.1"/>
    <property type="molecule type" value="Genomic_DNA"/>
</dbReference>
<dbReference type="InterPro" id="IPR039340">
    <property type="entry name" value="Tfc4/TFIIIC-102/Sfc4"/>
</dbReference>
<dbReference type="OMA" id="SSPNMKF"/>
<keyword evidence="1" id="KW-0802">TPR repeat</keyword>
<dbReference type="STRING" id="684364.F4P865"/>
<dbReference type="SMART" id="SM00028">
    <property type="entry name" value="TPR"/>
    <property type="match status" value="9"/>
</dbReference>
<dbReference type="GeneID" id="18243913"/>
<dbReference type="InterPro" id="IPR011990">
    <property type="entry name" value="TPR-like_helical_dom_sf"/>
</dbReference>
<sequence>MANTNSSPLLVPEFDIDKVLQDLTGNPPLHSSITTASIPPIQSVDLPAYLLDDFQPSNPAASNIYTPISAHSWMNHDDVQPYIPSIDMETTDVHASLIPTTRANLSQSYLDNHPNSFGSLDEGSMFPTQSNFDNNIWTDSNPGGNDLDEIDEDDDDEVPDKIGQVKTNLIYSHIHKIGNLILDLYFILIFLFGDYHRDDMVCLWIFTEFSIQMNAAIEFAGSTHNYSQILWEEDEEALREIGEHLGEDADFLFTGKMGRNSKKRRGKGRRFAKGQSQAKTRIPEALQSTFGKANLAYTMGQHDEAIKQLHEIIRQAPNAQPAWSTLAMVHEELGNKSKAVQAYLMAAHLLFKDAELWKRLARMSEDIGDMNQALYCLNKAVRADPDDLECKWSRALIHRDLGRLEQAAYGLQDILEIIPDSVDAVKELARIYVLLEDIPQAIRYFESLMSMDEADCFPTAGTQDEDGVGNDLALLVKDTALDAASDLPDQYRMGYEELNMLSELYIEVGEYEKAIFTIKQGVHRLCKLPLTVIDCDTDNEFDPCLENTIHLPIELRTKLGICRLYLGDSTLAQYHFDILYEEGTETYSELYFDVAEAYMGCRKFAPAFEILKVLTQNESTNVSVTWSRMARCQHQLGNNTMAIKLYRNASKADPDNADLKRSLAEIYEALGDETQALNYFKEADIAENLLKQAKLDASKIQGISSSLLTVQAEEKRRQTRLAADKALIHAQEQVRYFENVVNFEKFKQLSKLPVLDSLQKIDLLRCSRKLMSRFQSSRIFYSLKSWAAEQMPSVNKIPDDFDQPLELEFNLNINSAQSTEITSINFESVAEGLTLNDWLSVFIKYAVIMASDNKEDDAHAALSIALDSIVFFQSKPKRAFIRTVMLYVAMYSRNYARISELCRHLSQNMPFSDDAYRLYCAMFSAGAAASTMLASGANLKYFFRQIRLKSHQNNTSDTLATKFPLLHILYGHILCLARVYNGAIVHYMHAYSIAPNDPMTNFALGNAHIHRAMQRKSESRHTHISQGFSFLFKYAELRGENLETDYNLGRAFHTVGLSHLAVHYYRKIIQAKKSRFTCFAAYNLHLIYLSVGSNGLAHKVLQQNCTL</sequence>
<accession>F4P865</accession>
<proteinExistence type="predicted"/>
<dbReference type="PROSITE" id="PS50005">
    <property type="entry name" value="TPR"/>
    <property type="match status" value="3"/>
</dbReference>
<name>F4P865_BATDJ</name>
<dbReference type="HOGENOM" id="CLU_002391_0_1_1"/>
<dbReference type="GO" id="GO:0006383">
    <property type="term" value="P:transcription by RNA polymerase III"/>
    <property type="evidence" value="ECO:0000318"/>
    <property type="project" value="GO_Central"/>
</dbReference>
<dbReference type="Pfam" id="PF13432">
    <property type="entry name" value="TPR_16"/>
    <property type="match status" value="3"/>
</dbReference>
<gene>
    <name evidence="3" type="ORF">BATDEDRAFT_90536</name>
</gene>
<protein>
    <submittedName>
        <fullName evidence="3">Uncharacterized protein</fullName>
    </submittedName>
</protein>
<dbReference type="PANTHER" id="PTHR23082">
    <property type="entry name" value="TRANSCRIPTION INITIATION FACTOR IIIC TFIIIC , POLYPEPTIDE 3-RELATED"/>
    <property type="match status" value="1"/>
</dbReference>
<dbReference type="InParanoid" id="F4P865"/>
<dbReference type="OrthoDB" id="9991317at2759"/>
<dbReference type="SUPFAM" id="SSF48452">
    <property type="entry name" value="TPR-like"/>
    <property type="match status" value="3"/>
</dbReference>
<dbReference type="PANTHER" id="PTHR23082:SF0">
    <property type="entry name" value="GENERAL TRANSCRIPTION FACTOR 3C POLYPEPTIDE 3"/>
    <property type="match status" value="1"/>
</dbReference>
<dbReference type="Proteomes" id="UP000007241">
    <property type="component" value="Unassembled WGS sequence"/>
</dbReference>
<dbReference type="FunCoup" id="F4P865">
    <property type="interactions" value="664"/>
</dbReference>
<dbReference type="RefSeq" id="XP_006680963.1">
    <property type="nucleotide sequence ID" value="XM_006680900.1"/>
</dbReference>
<feature type="repeat" description="TPR" evidence="1">
    <location>
        <begin position="422"/>
        <end position="455"/>
    </location>
</feature>
<feature type="region of interest" description="Disordered" evidence="2">
    <location>
        <begin position="258"/>
        <end position="278"/>
    </location>
</feature>
<organism evidence="3 4">
    <name type="scientific">Batrachochytrium dendrobatidis (strain JAM81 / FGSC 10211)</name>
    <name type="common">Frog chytrid fungus</name>
    <dbReference type="NCBI Taxonomy" id="684364"/>
    <lineage>
        <taxon>Eukaryota</taxon>
        <taxon>Fungi</taxon>
        <taxon>Fungi incertae sedis</taxon>
        <taxon>Chytridiomycota</taxon>
        <taxon>Chytridiomycota incertae sedis</taxon>
        <taxon>Chytridiomycetes</taxon>
        <taxon>Rhizophydiales</taxon>
        <taxon>Rhizophydiales incertae sedis</taxon>
        <taxon>Batrachochytrium</taxon>
    </lineage>
</organism>
<feature type="compositionally biased region" description="Basic residues" evidence="2">
    <location>
        <begin position="259"/>
        <end position="272"/>
    </location>
</feature>
<dbReference type="Gene3D" id="1.25.40.10">
    <property type="entry name" value="Tetratricopeptide repeat domain"/>
    <property type="match status" value="3"/>
</dbReference>
<dbReference type="FunFam" id="1.25.40.10:FF:002945">
    <property type="entry name" value="Uncharacterized protein"/>
    <property type="match status" value="1"/>
</dbReference>
<feature type="repeat" description="TPR" evidence="1">
    <location>
        <begin position="354"/>
        <end position="387"/>
    </location>
</feature>
<reference evidence="3 4" key="1">
    <citation type="submission" date="2009-12" db="EMBL/GenBank/DDBJ databases">
        <title>The draft genome of Batrachochytrium dendrobatidis.</title>
        <authorList>
            <consortium name="US DOE Joint Genome Institute (JGI-PGF)"/>
            <person name="Kuo A."/>
            <person name="Salamov A."/>
            <person name="Schmutz J."/>
            <person name="Lucas S."/>
            <person name="Pitluck S."/>
            <person name="Rosenblum E."/>
            <person name="Stajich J."/>
            <person name="Eisen M."/>
            <person name="Grigoriev I.V."/>
        </authorList>
    </citation>
    <scope>NUCLEOTIDE SEQUENCE [LARGE SCALE GENOMIC DNA]</scope>
    <source>
        <strain evidence="4">JAM81 / FGSC 10211</strain>
    </source>
</reference>
<keyword evidence="4" id="KW-1185">Reference proteome</keyword>
<evidence type="ECO:0000313" key="3">
    <source>
        <dbReference type="EMBL" id="EGF78753.1"/>
    </source>
</evidence>
<evidence type="ECO:0000256" key="2">
    <source>
        <dbReference type="SAM" id="MobiDB-lite"/>
    </source>
</evidence>
<feature type="region of interest" description="Disordered" evidence="2">
    <location>
        <begin position="135"/>
        <end position="154"/>
    </location>
</feature>
<dbReference type="InterPro" id="IPR019734">
    <property type="entry name" value="TPR_rpt"/>
</dbReference>
<feature type="repeat" description="TPR" evidence="1">
    <location>
        <begin position="623"/>
        <end position="656"/>
    </location>
</feature>